<feature type="non-terminal residue" evidence="2">
    <location>
        <position position="1"/>
    </location>
</feature>
<accession>A0A9D5Q5D2</accession>
<dbReference type="Gene3D" id="1.20.58.220">
    <property type="entry name" value="Phosphate transport system protein phou homolog 2, domain 2"/>
    <property type="match status" value="2"/>
</dbReference>
<dbReference type="AlphaFoldDB" id="A0A9D5Q5D2"/>
<evidence type="ECO:0000259" key="1">
    <source>
        <dbReference type="Pfam" id="PF01895"/>
    </source>
</evidence>
<comment type="caution">
    <text evidence="2">The sequence shown here is derived from an EMBL/GenBank/DDBJ whole genome shotgun (WGS) entry which is preliminary data.</text>
</comment>
<feature type="domain" description="PhoU" evidence="1">
    <location>
        <begin position="34"/>
        <end position="117"/>
    </location>
</feature>
<dbReference type="PANTHER" id="PTHR42930">
    <property type="entry name" value="PHOSPHATE-SPECIFIC TRANSPORT SYSTEM ACCESSORY PROTEIN PHOU"/>
    <property type="match status" value="1"/>
</dbReference>
<evidence type="ECO:0000313" key="3">
    <source>
        <dbReference type="Proteomes" id="UP000649604"/>
    </source>
</evidence>
<dbReference type="GO" id="GO:0045936">
    <property type="term" value="P:negative regulation of phosphate metabolic process"/>
    <property type="evidence" value="ECO:0007669"/>
    <property type="project" value="InterPro"/>
</dbReference>
<dbReference type="GO" id="GO:0030643">
    <property type="term" value="P:intracellular phosphate ion homeostasis"/>
    <property type="evidence" value="ECO:0007669"/>
    <property type="project" value="InterPro"/>
</dbReference>
<dbReference type="Proteomes" id="UP000649604">
    <property type="component" value="Unassembled WGS sequence"/>
</dbReference>
<protein>
    <submittedName>
        <fullName evidence="2">Phosphate transport system regulatory protein PhoU</fullName>
    </submittedName>
</protein>
<sequence length="133" mass="15406">NDLERIGDLAVDIAERAEYFATHARVQFPFDFLGMSRKTQQMIQKSLDALVNLDLELAKEVCLTDDTVDDMHRDMFHKIETAIQQHPQYAEQFISYLSVSRYLERMADHATNIAEDVMYLVQGHIVRHTGGEY</sequence>
<reference evidence="2" key="1">
    <citation type="submission" date="2019-11" db="EMBL/GenBank/DDBJ databases">
        <title>Microbial mats filling the niche in hypersaline microbial mats.</title>
        <authorList>
            <person name="Wong H.L."/>
            <person name="Macleod F.I."/>
            <person name="White R.A. III"/>
            <person name="Burns B.P."/>
        </authorList>
    </citation>
    <scope>NUCLEOTIDE SEQUENCE</scope>
    <source>
        <strain evidence="2">Rbin_158</strain>
    </source>
</reference>
<evidence type="ECO:0000313" key="2">
    <source>
        <dbReference type="EMBL" id="MBD3323791.1"/>
    </source>
</evidence>
<dbReference type="SUPFAM" id="SSF109755">
    <property type="entry name" value="PhoU-like"/>
    <property type="match status" value="1"/>
</dbReference>
<dbReference type="InterPro" id="IPR026022">
    <property type="entry name" value="PhoU_dom"/>
</dbReference>
<dbReference type="EMBL" id="WJJP01000134">
    <property type="protein sequence ID" value="MBD3323791.1"/>
    <property type="molecule type" value="Genomic_DNA"/>
</dbReference>
<proteinExistence type="predicted"/>
<dbReference type="PANTHER" id="PTHR42930:SF3">
    <property type="entry name" value="PHOSPHATE-SPECIFIC TRANSPORT SYSTEM ACCESSORY PROTEIN PHOU"/>
    <property type="match status" value="1"/>
</dbReference>
<dbReference type="Pfam" id="PF01895">
    <property type="entry name" value="PhoU"/>
    <property type="match status" value="1"/>
</dbReference>
<dbReference type="InterPro" id="IPR038078">
    <property type="entry name" value="PhoU-like_sf"/>
</dbReference>
<dbReference type="InterPro" id="IPR028366">
    <property type="entry name" value="PhoU"/>
</dbReference>
<gene>
    <name evidence="2" type="ORF">GF339_04350</name>
</gene>
<organism evidence="2 3">
    <name type="scientific">candidate division KSB3 bacterium</name>
    <dbReference type="NCBI Taxonomy" id="2044937"/>
    <lineage>
        <taxon>Bacteria</taxon>
        <taxon>candidate division KSB3</taxon>
    </lineage>
</organism>
<name>A0A9D5Q5D2_9BACT</name>